<organism evidence="2 3">
    <name type="scientific">Trichonephila clavata</name>
    <name type="common">Joro spider</name>
    <name type="synonym">Nephila clavata</name>
    <dbReference type="NCBI Taxonomy" id="2740835"/>
    <lineage>
        <taxon>Eukaryota</taxon>
        <taxon>Metazoa</taxon>
        <taxon>Ecdysozoa</taxon>
        <taxon>Arthropoda</taxon>
        <taxon>Chelicerata</taxon>
        <taxon>Arachnida</taxon>
        <taxon>Araneae</taxon>
        <taxon>Araneomorphae</taxon>
        <taxon>Entelegynae</taxon>
        <taxon>Araneoidea</taxon>
        <taxon>Nephilidae</taxon>
        <taxon>Trichonephila</taxon>
    </lineage>
</organism>
<dbReference type="OrthoDB" id="10383732at2759"/>
<evidence type="ECO:0000256" key="1">
    <source>
        <dbReference type="SAM" id="MobiDB-lite"/>
    </source>
</evidence>
<accession>A0A8X6I2V4</accession>
<gene>
    <name evidence="2" type="ORF">TNCT_418261</name>
</gene>
<dbReference type="AlphaFoldDB" id="A0A8X6I2V4"/>
<feature type="region of interest" description="Disordered" evidence="1">
    <location>
        <begin position="30"/>
        <end position="54"/>
    </location>
</feature>
<sequence length="134" mass="15034">MEKGFRETVENKGRWVLTDEMLKVQGELKSNALQEATSKGGRGHPNRGNPVIRPDRRIRFGQRSEKGRWGEAVLKKIKGKKVVGKEKESGCPTGKMLSMETRKKTSVLPLMMNAWGILFSSGTRMGSSPHVFYT</sequence>
<evidence type="ECO:0000313" key="3">
    <source>
        <dbReference type="Proteomes" id="UP000887116"/>
    </source>
</evidence>
<evidence type="ECO:0000313" key="2">
    <source>
        <dbReference type="EMBL" id="GFQ69855.1"/>
    </source>
</evidence>
<protein>
    <submittedName>
        <fullName evidence="2">Uncharacterized protein</fullName>
    </submittedName>
</protein>
<reference evidence="2" key="1">
    <citation type="submission" date="2020-07" db="EMBL/GenBank/DDBJ databases">
        <title>Multicomponent nature underlies the extraordinary mechanical properties of spider dragline silk.</title>
        <authorList>
            <person name="Kono N."/>
            <person name="Nakamura H."/>
            <person name="Mori M."/>
            <person name="Yoshida Y."/>
            <person name="Ohtoshi R."/>
            <person name="Malay A.D."/>
            <person name="Moran D.A.P."/>
            <person name="Tomita M."/>
            <person name="Numata K."/>
            <person name="Arakawa K."/>
        </authorList>
    </citation>
    <scope>NUCLEOTIDE SEQUENCE</scope>
</reference>
<name>A0A8X6I2V4_TRICU</name>
<keyword evidence="3" id="KW-1185">Reference proteome</keyword>
<comment type="caution">
    <text evidence="2">The sequence shown here is derived from an EMBL/GenBank/DDBJ whole genome shotgun (WGS) entry which is preliminary data.</text>
</comment>
<dbReference type="Proteomes" id="UP000887116">
    <property type="component" value="Unassembled WGS sequence"/>
</dbReference>
<proteinExistence type="predicted"/>
<dbReference type="EMBL" id="BMAO01010844">
    <property type="protein sequence ID" value="GFQ69855.1"/>
    <property type="molecule type" value="Genomic_DNA"/>
</dbReference>